<name>A0A0F9CY40_9ZZZZ</name>
<gene>
    <name evidence="1" type="ORF">LCGC14_2554390</name>
</gene>
<proteinExistence type="predicted"/>
<organism evidence="1">
    <name type="scientific">marine sediment metagenome</name>
    <dbReference type="NCBI Taxonomy" id="412755"/>
    <lineage>
        <taxon>unclassified sequences</taxon>
        <taxon>metagenomes</taxon>
        <taxon>ecological metagenomes</taxon>
    </lineage>
</organism>
<dbReference type="AlphaFoldDB" id="A0A0F9CY40"/>
<feature type="non-terminal residue" evidence="1">
    <location>
        <position position="1"/>
    </location>
</feature>
<reference evidence="1" key="1">
    <citation type="journal article" date="2015" name="Nature">
        <title>Complex archaea that bridge the gap between prokaryotes and eukaryotes.</title>
        <authorList>
            <person name="Spang A."/>
            <person name="Saw J.H."/>
            <person name="Jorgensen S.L."/>
            <person name="Zaremba-Niedzwiedzka K."/>
            <person name="Martijn J."/>
            <person name="Lind A.E."/>
            <person name="van Eijk R."/>
            <person name="Schleper C."/>
            <person name="Guy L."/>
            <person name="Ettema T.J."/>
        </authorList>
    </citation>
    <scope>NUCLEOTIDE SEQUENCE</scope>
</reference>
<accession>A0A0F9CY40</accession>
<protein>
    <submittedName>
        <fullName evidence="1">Uncharacterized protein</fullName>
    </submittedName>
</protein>
<evidence type="ECO:0000313" key="1">
    <source>
        <dbReference type="EMBL" id="KKL10581.1"/>
    </source>
</evidence>
<sequence length="450" mass="48740">VFQNIPDVGDGSPGIQRCFRNYLHEGGMEKDLQLLGFGIKGTSVDINNAELQQLSNIGASVITSNEWAQIANIGDSVTINVSQWGYVGALNQGLTQNSNVVFGQITMSGDIIMGSDDITFTAGGLVDGVDVGSHDHSGSTNGVVVPFSSLSGDIIYNQLDSLVDTSGVGSANLISGAQHVHTSVDGSSKIDHINLNSIGNNTHTQIDTHIVTSNPHVITLDKAFDGGKIINGANSSANSFQVGNGSNEISFYYDIANYISSDATLYLQTVGGKLIIKTTTSNSILFYTNNTYRWIINENGDLLPNGANTYDIGNGSSEVGELWYCTSQDTTCADLSDYSIEDLYQLFNQIKPMTDGGLHYSKSSDNIFPHIDFKTLPREFSTPAPEDMIKNNVWEIDKKGEIVTRNVHYKKGDTIAIDAGTYTYALGNLVVKSYEKIKELERQIELLKNN</sequence>
<comment type="caution">
    <text evidence="1">The sequence shown here is derived from an EMBL/GenBank/DDBJ whole genome shotgun (WGS) entry which is preliminary data.</text>
</comment>
<dbReference type="EMBL" id="LAZR01042005">
    <property type="protein sequence ID" value="KKL10581.1"/>
    <property type="molecule type" value="Genomic_DNA"/>
</dbReference>